<keyword evidence="3" id="KW-0812">Transmembrane</keyword>
<comment type="caution">
    <text evidence="4">The sequence shown here is derived from an EMBL/GenBank/DDBJ whole genome shotgun (WGS) entry which is preliminary data.</text>
</comment>
<feature type="transmembrane region" description="Helical" evidence="3">
    <location>
        <begin position="44"/>
        <end position="69"/>
    </location>
</feature>
<evidence type="ECO:0000256" key="3">
    <source>
        <dbReference type="SAM" id="Phobius"/>
    </source>
</evidence>
<organism evidence="4 5">
    <name type="scientific">Colletotrichum musicola</name>
    <dbReference type="NCBI Taxonomy" id="2175873"/>
    <lineage>
        <taxon>Eukaryota</taxon>
        <taxon>Fungi</taxon>
        <taxon>Dikarya</taxon>
        <taxon>Ascomycota</taxon>
        <taxon>Pezizomycotina</taxon>
        <taxon>Sordariomycetes</taxon>
        <taxon>Hypocreomycetidae</taxon>
        <taxon>Glomerellales</taxon>
        <taxon>Glomerellaceae</taxon>
        <taxon>Colletotrichum</taxon>
        <taxon>Colletotrichum orchidearum species complex</taxon>
    </lineage>
</organism>
<sequence>METDGSDCPEGGNSTDCLLRTLLHLLRGQRRADDAETNWDPITFWFTLVIGVAAALIAVVTALQAILAASRGRRKANERAIGRWSIHTETHRNWRDMSVQSTTWTPVLRENTLVKWHKSPTEGNSLPRGDGQPGITIIATCLRMLRIVGSKLASLREKLATVHVLRELVTPLGKLATPFRKLAIPLRKFFRRSRRVQPSAATWLGFFTQLGLTEVNSQEDKSGLRQTIADYLPDDLIAAPAYAEFGVILASAAAVGARFQYIEGEKRYPIILGRNFQFEFRQHPIIGTFGAYSEDLGPDLRPKAPGPEELNIALKHARGTFEALYLPKEEFNLLTGYNRQKMLSHLQHSHPFLSQTETPPALWPIGHLRGYGAIVKLCDIKRLEDYIPILSLLFFRTPRAIPALFPTPVLGTSLPLTAIALNGRYWKSLNFGPFKASTLVMWQLPAMKQPRWPHWSWRYRGAFDTEDNNYKFDGHDHYLDNENQEFSNYFLQRKKTAAESVSKAKKVVDEKEAKVDGARLAIANAGGTNKEELESQLAEAEKEATEAREALVLVQPELDYAKVALRQDEEDPRGHSLVLQMCIKFLDNPEGFLDWFANTPSENMRLRHPTKQTKKRLVRTHLIDVNRETEIKPARTRLANVICKYWTLVEARVEEYRDASPISAAVDVVALKRTLRAYRLLKAVAEIVRDHSRTHWSSEITDRASVDQAEQGKSSKPQAPTVLGPTETNEKWHTDEKIAATDEVIIYRWLMVALIFRTAPDSSEMIKSGLWEQIVPVI</sequence>
<dbReference type="OrthoDB" id="4812780at2759"/>
<keyword evidence="3" id="KW-1133">Transmembrane helix</keyword>
<protein>
    <submittedName>
        <fullName evidence="4">Uncharacterized protein</fullName>
    </submittedName>
</protein>
<keyword evidence="5" id="KW-1185">Reference proteome</keyword>
<evidence type="ECO:0000313" key="5">
    <source>
        <dbReference type="Proteomes" id="UP000639643"/>
    </source>
</evidence>
<dbReference type="EMBL" id="WIGM01001018">
    <property type="protein sequence ID" value="KAF6806567.1"/>
    <property type="molecule type" value="Genomic_DNA"/>
</dbReference>
<dbReference type="Proteomes" id="UP000639643">
    <property type="component" value="Unassembled WGS sequence"/>
</dbReference>
<reference evidence="4" key="1">
    <citation type="journal article" date="2020" name="Phytopathology">
        <title>Genome Sequence Resources of Colletotrichum truncatum, C. plurivorum, C. musicola, and C. sojae: Four Species Pathogenic to Soybean (Glycine max).</title>
        <authorList>
            <person name="Rogerio F."/>
            <person name="Boufleur T.R."/>
            <person name="Ciampi-Guillardi M."/>
            <person name="Sukno S.A."/>
            <person name="Thon M.R."/>
            <person name="Massola Junior N.S."/>
            <person name="Baroncelli R."/>
        </authorList>
    </citation>
    <scope>NUCLEOTIDE SEQUENCE</scope>
    <source>
        <strain evidence="4">LFN0074</strain>
    </source>
</reference>
<feature type="region of interest" description="Disordered" evidence="2">
    <location>
        <begin position="699"/>
        <end position="730"/>
    </location>
</feature>
<keyword evidence="3" id="KW-0472">Membrane</keyword>
<keyword evidence="1" id="KW-0175">Coiled coil</keyword>
<gene>
    <name evidence="4" type="ORF">CMUS01_14325</name>
</gene>
<dbReference type="AlphaFoldDB" id="A0A8H6MRL3"/>
<evidence type="ECO:0000256" key="1">
    <source>
        <dbReference type="SAM" id="Coils"/>
    </source>
</evidence>
<name>A0A8H6MRL3_9PEZI</name>
<accession>A0A8H6MRL3</accession>
<feature type="coiled-coil region" evidence="1">
    <location>
        <begin position="523"/>
        <end position="550"/>
    </location>
</feature>
<proteinExistence type="predicted"/>
<evidence type="ECO:0000256" key="2">
    <source>
        <dbReference type="SAM" id="MobiDB-lite"/>
    </source>
</evidence>
<evidence type="ECO:0000313" key="4">
    <source>
        <dbReference type="EMBL" id="KAF6806567.1"/>
    </source>
</evidence>